<evidence type="ECO:0000313" key="1">
    <source>
        <dbReference type="EMBL" id="KAK3056883.1"/>
    </source>
</evidence>
<reference evidence="1" key="1">
    <citation type="submission" date="2023-04" db="EMBL/GenBank/DDBJ databases">
        <title>Black Yeasts Isolated from many extreme environments.</title>
        <authorList>
            <person name="Coleine C."/>
            <person name="Stajich J.E."/>
            <person name="Selbmann L."/>
        </authorList>
    </citation>
    <scope>NUCLEOTIDE SEQUENCE</scope>
    <source>
        <strain evidence="1">CCFEE 5312</strain>
    </source>
</reference>
<protein>
    <submittedName>
        <fullName evidence="1">Uncharacterized protein</fullName>
    </submittedName>
</protein>
<accession>A0AAJ0GG56</accession>
<dbReference type="Proteomes" id="UP001271007">
    <property type="component" value="Unassembled WGS sequence"/>
</dbReference>
<keyword evidence="2" id="KW-1185">Reference proteome</keyword>
<proteinExistence type="predicted"/>
<gene>
    <name evidence="1" type="ORF">LTR09_001921</name>
</gene>
<dbReference type="EMBL" id="JAWDJX010000004">
    <property type="protein sequence ID" value="KAK3056883.1"/>
    <property type="molecule type" value="Genomic_DNA"/>
</dbReference>
<comment type="caution">
    <text evidence="1">The sequence shown here is derived from an EMBL/GenBank/DDBJ whole genome shotgun (WGS) entry which is preliminary data.</text>
</comment>
<name>A0AAJ0GG56_9PEZI</name>
<evidence type="ECO:0000313" key="2">
    <source>
        <dbReference type="Proteomes" id="UP001271007"/>
    </source>
</evidence>
<sequence>MDLTNLATALPSQVANSAPSSTPGTCHLLRFPGEVRNRVYSALFDSIYHYDYP</sequence>
<dbReference type="AlphaFoldDB" id="A0AAJ0GG56"/>
<organism evidence="1 2">
    <name type="scientific">Extremus antarcticus</name>
    <dbReference type="NCBI Taxonomy" id="702011"/>
    <lineage>
        <taxon>Eukaryota</taxon>
        <taxon>Fungi</taxon>
        <taxon>Dikarya</taxon>
        <taxon>Ascomycota</taxon>
        <taxon>Pezizomycotina</taxon>
        <taxon>Dothideomycetes</taxon>
        <taxon>Dothideomycetidae</taxon>
        <taxon>Mycosphaerellales</taxon>
        <taxon>Extremaceae</taxon>
        <taxon>Extremus</taxon>
    </lineage>
</organism>